<protein>
    <submittedName>
        <fullName evidence="7">Uncharacterized protein</fullName>
    </submittedName>
</protein>
<reference evidence="7 8" key="1">
    <citation type="journal article" date="2016" name="Nat. Commun.">
        <title>Thousands of microbial genomes shed light on interconnected biogeochemical processes in an aquifer system.</title>
        <authorList>
            <person name="Anantharaman K."/>
            <person name="Brown C.T."/>
            <person name="Hug L.A."/>
            <person name="Sharon I."/>
            <person name="Castelle C.J."/>
            <person name="Probst A.J."/>
            <person name="Thomas B.C."/>
            <person name="Singh A."/>
            <person name="Wilkins M.J."/>
            <person name="Karaoz U."/>
            <person name="Brodie E.L."/>
            <person name="Williams K.H."/>
            <person name="Hubbard S.S."/>
            <person name="Banfield J.F."/>
        </authorList>
    </citation>
    <scope>NUCLEOTIDE SEQUENCE [LARGE SCALE GENOMIC DNA]</scope>
</reference>
<dbReference type="Proteomes" id="UP000178082">
    <property type="component" value="Unassembled WGS sequence"/>
</dbReference>
<dbReference type="GO" id="GO:0005886">
    <property type="term" value="C:plasma membrane"/>
    <property type="evidence" value="ECO:0007669"/>
    <property type="project" value="UniProtKB-SubCell"/>
</dbReference>
<dbReference type="InterPro" id="IPR050833">
    <property type="entry name" value="Poly_Biosynth_Transport"/>
</dbReference>
<feature type="transmembrane region" description="Helical" evidence="6">
    <location>
        <begin position="146"/>
        <end position="165"/>
    </location>
</feature>
<keyword evidence="4 6" id="KW-1133">Transmembrane helix</keyword>
<dbReference type="CDD" id="cd13128">
    <property type="entry name" value="MATE_Wzx_like"/>
    <property type="match status" value="1"/>
</dbReference>
<proteinExistence type="predicted"/>
<dbReference type="InterPro" id="IPR002797">
    <property type="entry name" value="Polysacc_synth"/>
</dbReference>
<comment type="subcellular location">
    <subcellularLocation>
        <location evidence="1">Cell membrane</location>
        <topology evidence="1">Multi-pass membrane protein</topology>
    </subcellularLocation>
</comment>
<evidence type="ECO:0000313" key="8">
    <source>
        <dbReference type="Proteomes" id="UP000178082"/>
    </source>
</evidence>
<organism evidence="7 8">
    <name type="scientific">Candidatus Schekmanbacteria bacterium RIFCSPLOWO2_12_FULL_38_15</name>
    <dbReference type="NCBI Taxonomy" id="1817883"/>
    <lineage>
        <taxon>Bacteria</taxon>
        <taxon>Candidatus Schekmaniibacteriota</taxon>
    </lineage>
</organism>
<dbReference type="PANTHER" id="PTHR30250">
    <property type="entry name" value="PST FAMILY PREDICTED COLANIC ACID TRANSPORTER"/>
    <property type="match status" value="1"/>
</dbReference>
<feature type="transmembrane region" description="Helical" evidence="6">
    <location>
        <begin position="79"/>
        <end position="108"/>
    </location>
</feature>
<feature type="transmembrane region" description="Helical" evidence="6">
    <location>
        <begin position="171"/>
        <end position="192"/>
    </location>
</feature>
<dbReference type="Pfam" id="PF01943">
    <property type="entry name" value="Polysacc_synt"/>
    <property type="match status" value="1"/>
</dbReference>
<dbReference type="STRING" id="1817883.A3G31_08520"/>
<comment type="caution">
    <text evidence="7">The sequence shown here is derived from an EMBL/GenBank/DDBJ whole genome shotgun (WGS) entry which is preliminary data.</text>
</comment>
<keyword evidence="2" id="KW-1003">Cell membrane</keyword>
<feature type="transmembrane region" description="Helical" evidence="6">
    <location>
        <begin position="213"/>
        <end position="236"/>
    </location>
</feature>
<feature type="transmembrane region" description="Helical" evidence="6">
    <location>
        <begin position="12"/>
        <end position="32"/>
    </location>
</feature>
<feature type="transmembrane region" description="Helical" evidence="6">
    <location>
        <begin position="293"/>
        <end position="316"/>
    </location>
</feature>
<feature type="transmembrane region" description="Helical" evidence="6">
    <location>
        <begin position="114"/>
        <end position="134"/>
    </location>
</feature>
<dbReference type="AlphaFoldDB" id="A0A1F7SGT5"/>
<feature type="transmembrane region" description="Helical" evidence="6">
    <location>
        <begin position="328"/>
        <end position="349"/>
    </location>
</feature>
<sequence>MSLQFNIAKNTIIQIVGKTITLVLSIIVTTSLTRYLGPEGYGKYTFIFTYISFFVLLGDFGLNSILVREISKEKNNADILIGNALVIKTLFSTVAIFLSVIIICLLNYSNDIKVGVAIASITIAISAFETLRILFQIYLKMEYQAVIDIVSKIVFLGLVLGTIFYAKNLYFIIASFVLSSIISLILTIYFSFKFIKPKFKIHLQLWPNLLKEVLPLGISLILTIIYGRIDIIMLSLMKSNEDVGLYNLAYKFIELLTLLVPGTIMVSIFPIMSEQFKTNKNSLQGLIQKTFDIMIIVSVFIAIETILSAEKIILILGGENFKNSTSALQILIMGTVFIFIGNIFGFLLISAGMQRLNLITDFIGSVLNISLNLYLISKFSFIGASVSTVLTQAVVLVIAMIFVNKFINIKISFRILKKIIFISILIYAEILFLEFFEINTYTTIIISSLTYFLLVFLFKCFLLEELRQIMKEGLNRLGFKEFFDKQ</sequence>
<gene>
    <name evidence="7" type="ORF">A3G31_08520</name>
</gene>
<name>A0A1F7SGT5_9BACT</name>
<keyword evidence="3 6" id="KW-0812">Transmembrane</keyword>
<feature type="transmembrane region" description="Helical" evidence="6">
    <location>
        <begin position="248"/>
        <end position="272"/>
    </location>
</feature>
<evidence type="ECO:0000256" key="3">
    <source>
        <dbReference type="ARBA" id="ARBA00022692"/>
    </source>
</evidence>
<feature type="transmembrane region" description="Helical" evidence="6">
    <location>
        <begin position="44"/>
        <end position="67"/>
    </location>
</feature>
<feature type="transmembrane region" description="Helical" evidence="6">
    <location>
        <begin position="381"/>
        <end position="403"/>
    </location>
</feature>
<feature type="transmembrane region" description="Helical" evidence="6">
    <location>
        <begin position="441"/>
        <end position="462"/>
    </location>
</feature>
<evidence type="ECO:0000256" key="2">
    <source>
        <dbReference type="ARBA" id="ARBA00022475"/>
    </source>
</evidence>
<evidence type="ECO:0000256" key="5">
    <source>
        <dbReference type="ARBA" id="ARBA00023136"/>
    </source>
</evidence>
<accession>A0A1F7SGT5</accession>
<feature type="transmembrane region" description="Helical" evidence="6">
    <location>
        <begin position="356"/>
        <end position="375"/>
    </location>
</feature>
<evidence type="ECO:0000256" key="1">
    <source>
        <dbReference type="ARBA" id="ARBA00004651"/>
    </source>
</evidence>
<evidence type="ECO:0000256" key="6">
    <source>
        <dbReference type="SAM" id="Phobius"/>
    </source>
</evidence>
<evidence type="ECO:0000256" key="4">
    <source>
        <dbReference type="ARBA" id="ARBA00022989"/>
    </source>
</evidence>
<feature type="transmembrane region" description="Helical" evidence="6">
    <location>
        <begin position="415"/>
        <end position="435"/>
    </location>
</feature>
<keyword evidence="5 6" id="KW-0472">Membrane</keyword>
<dbReference type="EMBL" id="MGDI01000028">
    <property type="protein sequence ID" value="OGL52951.1"/>
    <property type="molecule type" value="Genomic_DNA"/>
</dbReference>
<dbReference type="PANTHER" id="PTHR30250:SF11">
    <property type="entry name" value="O-ANTIGEN TRANSPORTER-RELATED"/>
    <property type="match status" value="1"/>
</dbReference>
<evidence type="ECO:0000313" key="7">
    <source>
        <dbReference type="EMBL" id="OGL52951.1"/>
    </source>
</evidence>